<dbReference type="Proteomes" id="UP001313282">
    <property type="component" value="Unassembled WGS sequence"/>
</dbReference>
<sequence length="755" mass="82930">MSDILRLLARSTSVSKATAPQKPKQSASPTPVAEVKLTTAARRREQKRRAAANAANGLSGTPITLLAAPPQVSESQVIKNSTEEKKKSKKRKRDEVEIVDTTVSTSNGPATLGPVEARSLLKQHKLKYTILATLGSRKELLKAAHSQDREDEAECGNATSKKVKTKKDKKSKEGKEKGKGKGKDEREVGDNNTEAVAPKASASSKLDQIFPTPIQTFEELRTNYNISKRLYENVMAQKFTTPTEVQMGSLPLLLDGTRHLVPGLEECDVDLMTIAPTGSGKTLAYAIPAIDHLIRTKHEEGDSYEKGIRVIVLSPTRELADQIVNEFRKLLLGTGIKVVGMKKTLIPKERRRARETSDHEEESEDDDSESSDECDSEEDGGSDAETVNGAVARSRKGIAVKSEIIVATPLLLLHAIELCPDLFPVSKVSRVIFDEADVLLDDLFISQTTSIISHLTSPSLSFSFWSATMPSNSETLATKLISSHPSAVSGNKTRKLVRLIAGIKDSSLPTIRQTITYTASERGKLTALRQLFSSSLKTPCLIFLQTIPRAQALHAEIMYDLPTPNRIAVLHSNLSEAARSKVMDSFRAGEIWVLITTDLLSRGVDFRGVNLVINYDIPTSVASYIHRVGRTGRAGREGGMAITYYTEEDVKYVRGIVGVMEKSGGAEGLQKWMLDSLPKTTKEEKKELKKKGVKERRAGAGADNKKSRISTKSGYDRKIEMRRRAAVDVSKKRMIKGNEDSDDDGDSESEWEGFE</sequence>
<keyword evidence="2" id="KW-0547">Nucleotide-binding</keyword>
<keyword evidence="3" id="KW-0378">Hydrolase</keyword>
<evidence type="ECO:0000256" key="7">
    <source>
        <dbReference type="ARBA" id="ARBA00024355"/>
    </source>
</evidence>
<dbReference type="PANTHER" id="PTHR47959">
    <property type="entry name" value="ATP-DEPENDENT RNA HELICASE RHLE-RELATED"/>
    <property type="match status" value="1"/>
</dbReference>
<evidence type="ECO:0000256" key="2">
    <source>
        <dbReference type="ARBA" id="ARBA00022741"/>
    </source>
</evidence>
<evidence type="ECO:0000256" key="1">
    <source>
        <dbReference type="ARBA" id="ARBA00012552"/>
    </source>
</evidence>
<feature type="compositionally biased region" description="Basic and acidic residues" evidence="9">
    <location>
        <begin position="695"/>
        <end position="706"/>
    </location>
</feature>
<evidence type="ECO:0000259" key="10">
    <source>
        <dbReference type="PROSITE" id="PS51192"/>
    </source>
</evidence>
<comment type="caution">
    <text evidence="13">The sequence shown here is derived from an EMBL/GenBank/DDBJ whole genome shotgun (WGS) entry which is preliminary data.</text>
</comment>
<feature type="compositionally biased region" description="Basic and acidic residues" evidence="9">
    <location>
        <begin position="170"/>
        <end position="189"/>
    </location>
</feature>
<dbReference type="PROSITE" id="PS51193">
    <property type="entry name" value="HELICASE_ATP_BIND_2"/>
    <property type="match status" value="1"/>
</dbReference>
<dbReference type="Pfam" id="PF00271">
    <property type="entry name" value="Helicase_C"/>
    <property type="match status" value="1"/>
</dbReference>
<comment type="catalytic activity">
    <reaction evidence="8">
        <text>ATP + H2O = ADP + phosphate + H(+)</text>
        <dbReference type="Rhea" id="RHEA:13065"/>
        <dbReference type="ChEBI" id="CHEBI:15377"/>
        <dbReference type="ChEBI" id="CHEBI:15378"/>
        <dbReference type="ChEBI" id="CHEBI:30616"/>
        <dbReference type="ChEBI" id="CHEBI:43474"/>
        <dbReference type="ChEBI" id="CHEBI:456216"/>
        <dbReference type="EC" id="3.6.4.13"/>
    </reaction>
</comment>
<feature type="region of interest" description="Disordered" evidence="9">
    <location>
        <begin position="1"/>
        <end position="95"/>
    </location>
</feature>
<feature type="compositionally biased region" description="Acidic residues" evidence="9">
    <location>
        <begin position="740"/>
        <end position="755"/>
    </location>
</feature>
<dbReference type="GO" id="GO:0003724">
    <property type="term" value="F:RNA helicase activity"/>
    <property type="evidence" value="ECO:0007669"/>
    <property type="project" value="UniProtKB-EC"/>
</dbReference>
<dbReference type="InterPro" id="IPR001650">
    <property type="entry name" value="Helicase_C-like"/>
</dbReference>
<dbReference type="SMART" id="SM00487">
    <property type="entry name" value="DEXDc"/>
    <property type="match status" value="1"/>
</dbReference>
<dbReference type="Gene3D" id="3.40.50.300">
    <property type="entry name" value="P-loop containing nucleotide triphosphate hydrolases"/>
    <property type="match status" value="2"/>
</dbReference>
<dbReference type="InterPro" id="IPR014001">
    <property type="entry name" value="Helicase_ATP-bd"/>
</dbReference>
<evidence type="ECO:0000313" key="14">
    <source>
        <dbReference type="Proteomes" id="UP001313282"/>
    </source>
</evidence>
<accession>A0AAN8MPY2</accession>
<feature type="compositionally biased region" description="Basic and acidic residues" evidence="9">
    <location>
        <begin position="348"/>
        <end position="357"/>
    </location>
</feature>
<dbReference type="EC" id="3.6.4.13" evidence="1"/>
<feature type="domain" description="Helicase ATP-binding" evidence="10">
    <location>
        <begin position="262"/>
        <end position="487"/>
    </location>
</feature>
<feature type="compositionally biased region" description="Basic and acidic residues" evidence="9">
    <location>
        <begin position="714"/>
        <end position="739"/>
    </location>
</feature>
<dbReference type="SUPFAM" id="SSF52540">
    <property type="entry name" value="P-loop containing nucleoside triphosphate hydrolases"/>
    <property type="match status" value="1"/>
</dbReference>
<gene>
    <name evidence="13" type="primary">ROK1</name>
    <name evidence="13" type="ORF">TWF718_011354</name>
</gene>
<evidence type="ECO:0000256" key="8">
    <source>
        <dbReference type="ARBA" id="ARBA00047984"/>
    </source>
</evidence>
<dbReference type="EMBL" id="JAVHNR010000009">
    <property type="protein sequence ID" value="KAK6333546.1"/>
    <property type="molecule type" value="Genomic_DNA"/>
</dbReference>
<dbReference type="PROSITE" id="PS51194">
    <property type="entry name" value="HELICASE_CTER"/>
    <property type="match status" value="1"/>
</dbReference>
<keyword evidence="5" id="KW-0067">ATP-binding</keyword>
<name>A0AAN8MPY2_9PEZI</name>
<dbReference type="Pfam" id="PF00270">
    <property type="entry name" value="DEAD"/>
    <property type="match status" value="2"/>
</dbReference>
<feature type="region of interest" description="Disordered" evidence="9">
    <location>
        <begin position="348"/>
        <end position="388"/>
    </location>
</feature>
<dbReference type="InterPro" id="IPR014013">
    <property type="entry name" value="Helic_SF1/SF2_ATP-bd_DinG/Rad3"/>
</dbReference>
<dbReference type="PANTHER" id="PTHR47959:SF15">
    <property type="entry name" value="RNA HELICASE"/>
    <property type="match status" value="1"/>
</dbReference>
<organism evidence="13 14">
    <name type="scientific">Orbilia javanica</name>
    <dbReference type="NCBI Taxonomy" id="47235"/>
    <lineage>
        <taxon>Eukaryota</taxon>
        <taxon>Fungi</taxon>
        <taxon>Dikarya</taxon>
        <taxon>Ascomycota</taxon>
        <taxon>Pezizomycotina</taxon>
        <taxon>Orbiliomycetes</taxon>
        <taxon>Orbiliales</taxon>
        <taxon>Orbiliaceae</taxon>
        <taxon>Orbilia</taxon>
    </lineage>
</organism>
<evidence type="ECO:0000256" key="9">
    <source>
        <dbReference type="SAM" id="MobiDB-lite"/>
    </source>
</evidence>
<evidence type="ECO:0000256" key="5">
    <source>
        <dbReference type="ARBA" id="ARBA00022840"/>
    </source>
</evidence>
<dbReference type="GO" id="GO:0016787">
    <property type="term" value="F:hydrolase activity"/>
    <property type="evidence" value="ECO:0007669"/>
    <property type="project" value="UniProtKB-KW"/>
</dbReference>
<feature type="region of interest" description="Disordered" evidence="9">
    <location>
        <begin position="144"/>
        <end position="203"/>
    </location>
</feature>
<dbReference type="InterPro" id="IPR050079">
    <property type="entry name" value="DEAD_box_RNA_helicase"/>
</dbReference>
<dbReference type="CDD" id="cd18787">
    <property type="entry name" value="SF2_C_DEAD"/>
    <property type="match status" value="1"/>
</dbReference>
<keyword evidence="6" id="KW-0694">RNA-binding</keyword>
<feature type="domain" description="Helicase ATP-binding" evidence="11">
    <location>
        <begin position="235"/>
        <end position="487"/>
    </location>
</feature>
<evidence type="ECO:0000256" key="6">
    <source>
        <dbReference type="ARBA" id="ARBA00022884"/>
    </source>
</evidence>
<dbReference type="GO" id="GO:0005524">
    <property type="term" value="F:ATP binding"/>
    <property type="evidence" value="ECO:0007669"/>
    <property type="project" value="UniProtKB-KW"/>
</dbReference>
<evidence type="ECO:0000313" key="13">
    <source>
        <dbReference type="EMBL" id="KAK6333546.1"/>
    </source>
</evidence>
<feature type="compositionally biased region" description="Polar residues" evidence="9">
    <location>
        <begin position="10"/>
        <end position="29"/>
    </location>
</feature>
<dbReference type="InterPro" id="IPR011545">
    <property type="entry name" value="DEAD/DEAH_box_helicase_dom"/>
</dbReference>
<feature type="region of interest" description="Disordered" evidence="9">
    <location>
        <begin position="683"/>
        <end position="755"/>
    </location>
</feature>
<evidence type="ECO:0000259" key="11">
    <source>
        <dbReference type="PROSITE" id="PS51193"/>
    </source>
</evidence>
<protein>
    <recommendedName>
        <fullName evidence="1">RNA helicase</fullName>
        <ecNumber evidence="1">3.6.4.13</ecNumber>
    </recommendedName>
</protein>
<dbReference type="SMART" id="SM00490">
    <property type="entry name" value="HELICc"/>
    <property type="match status" value="1"/>
</dbReference>
<dbReference type="GO" id="GO:0003723">
    <property type="term" value="F:RNA binding"/>
    <property type="evidence" value="ECO:0007669"/>
    <property type="project" value="UniProtKB-KW"/>
</dbReference>
<reference evidence="13 14" key="1">
    <citation type="submission" date="2019-10" db="EMBL/GenBank/DDBJ databases">
        <authorList>
            <person name="Palmer J.M."/>
        </authorList>
    </citation>
    <scope>NUCLEOTIDE SEQUENCE [LARGE SCALE GENOMIC DNA]</scope>
    <source>
        <strain evidence="13 14">TWF718</strain>
    </source>
</reference>
<feature type="domain" description="Helicase C-terminal" evidence="12">
    <location>
        <begin position="527"/>
        <end position="677"/>
    </location>
</feature>
<proteinExistence type="inferred from homology"/>
<keyword evidence="14" id="KW-1185">Reference proteome</keyword>
<dbReference type="PROSITE" id="PS51192">
    <property type="entry name" value="HELICASE_ATP_BIND_1"/>
    <property type="match status" value="1"/>
</dbReference>
<feature type="compositionally biased region" description="Acidic residues" evidence="9">
    <location>
        <begin position="358"/>
        <end position="382"/>
    </location>
</feature>
<dbReference type="GO" id="GO:0005829">
    <property type="term" value="C:cytosol"/>
    <property type="evidence" value="ECO:0007669"/>
    <property type="project" value="TreeGrafter"/>
</dbReference>
<evidence type="ECO:0000259" key="12">
    <source>
        <dbReference type="PROSITE" id="PS51194"/>
    </source>
</evidence>
<evidence type="ECO:0000256" key="3">
    <source>
        <dbReference type="ARBA" id="ARBA00022801"/>
    </source>
</evidence>
<dbReference type="InterPro" id="IPR027417">
    <property type="entry name" value="P-loop_NTPase"/>
</dbReference>
<comment type="similarity">
    <text evidence="7">Belongs to the DEAD box helicase family. DDX52/ROK1 subfamily.</text>
</comment>
<evidence type="ECO:0000256" key="4">
    <source>
        <dbReference type="ARBA" id="ARBA00022806"/>
    </source>
</evidence>
<dbReference type="AlphaFoldDB" id="A0AAN8MPY2"/>
<keyword evidence="4" id="KW-0347">Helicase</keyword>